<feature type="compositionally biased region" description="Polar residues" evidence="1">
    <location>
        <begin position="681"/>
        <end position="735"/>
    </location>
</feature>
<feature type="region of interest" description="Disordered" evidence="1">
    <location>
        <begin position="651"/>
        <end position="763"/>
    </location>
</feature>
<feature type="region of interest" description="Disordered" evidence="1">
    <location>
        <begin position="599"/>
        <end position="631"/>
    </location>
</feature>
<protein>
    <submittedName>
        <fullName evidence="3">Uncharacterized protein</fullName>
    </submittedName>
</protein>
<dbReference type="Proteomes" id="UP000708208">
    <property type="component" value="Unassembled WGS sequence"/>
</dbReference>
<dbReference type="OrthoDB" id="442677at2759"/>
<sequence>MVSNPRFQEVLLNELQTDVEIVRSFVVRSSGVSRVHCPFRVSWNCDEDVKLAEEILTNVQEAFRTWCRSIGGRSAEENLRGILSKLFGHEFSDTQNFTGKGGDKAFPKPFASELYSWLILFLIYGHYFCLVVSTTIRAEGQGTKQSTQVVSTTSTVRPWPSHEFLQNVIKAEETVAQSTSTPIHNGSPLQNSSLHQQELSTSQFQQRGKNALRQITITADLGVVTNDTDSKNKKLEIITEIKDDVRREIFKLNSTTFQAKNYSSLNSQYQQISIIPPLSTPTPTNVTFERDYLFETKSDFGFNVHHGNVRNHSLSVPTGKGRNMTILVKSRESKLSSKESEPRWISILPSSNTKSKSVVPHAISTTGELPFRVTATKKKTSNLDESFYEHLLSGNTNTAKRDRKGVWAVTAEPFRADLHEHSEYVDDSHFGWASEEGETGQFSTFPTKAPQLTHLYWPFKGKIKNKKSHTQFPIITASSTVPYIDITTTKPTPIFPIITQSSVKPFIVANLEPNKIASLHWGSSGANVHHEPVQSASWTITANNKNQVVPILKPPPTTTIKFTADVSSTDASSPGASLLSQVFLTSADKFPILQVATTPHPTTESTTARTTATTVTTTTSASPIPILTPTPTPRTPAHIWYKPVINHHYGFGPSGPQPTRVDRFPPSGPPAGQPSGPTGSMNQGPMNQGPMNQGPMNQGPMNQGPMNQGSMNQGPMNQRPNQGPTNQRPMNQAPMTSPDEEDYDEETDRGSSETSIKNTKTPQQRHITFKIWNYTNGTLELKNEKKIPSWLFKDYNISNDKVLNLKDLPGSIQRIVQNQISQEIMERQGVDRNWEQLPTYEMDGGGMQVSKPNLLANNQPISLNYVLWNQPPKRAAQPHDFLLDTYEQGLQNEMHSYMKYLVQQNSHESNWNKVENYLKKPTSGSRFPFHVPADLNKSPVASQFPNFEDKDISNLVAVSLIMSYLDKNKNKNGKPDLFFHNRPNETPTAPSSLENLSLLFKPSTTRPPAHLSPFLTPAASNSYEHLTYTIQPTTTTTTTPEPPSDEDQVWDSIKPVLQQFLRRHKKHRIPSTALPRLSTTPLVKFISDSNRQNEEERDTRLTTSTTKVPVLLEKGDLGEVLSDPHDKTWKKKKKRRLKKFKKKKGHWEHFGFDFNFDLDFSEMIKKKLYSLLALKYAPILVLLTAMLGPLLLLLMPYMMKKWKGSDVEHWTYVYPYNHAYPDPAMSPSEIGMNPYDNGFYGWNANSRSKKKGVEVHHHYLDIPLPSDVGYSEEGDLSVDYSQPQQQHIKGGYADVTPQQVIFNSGVSGGYGDPPGHVTTPIPFMPSGYQSQVFPSTATVTPVPDNVASAYMNRIREIGRNLGKAIGSQFNDASNQEAMQIILDDKRDNIHQLLQRWFSLKDSPFVPKYRRTHEPRDSYPRKPPTFRKREKRSWLLSESEIVTPN</sequence>
<keyword evidence="4" id="KW-1185">Reference proteome</keyword>
<evidence type="ECO:0000256" key="1">
    <source>
        <dbReference type="SAM" id="MobiDB-lite"/>
    </source>
</evidence>
<proteinExistence type="predicted"/>
<feature type="compositionally biased region" description="Acidic residues" evidence="1">
    <location>
        <begin position="738"/>
        <end position="747"/>
    </location>
</feature>
<reference evidence="3" key="1">
    <citation type="submission" date="2021-06" db="EMBL/GenBank/DDBJ databases">
        <authorList>
            <person name="Hodson N. C."/>
            <person name="Mongue J. A."/>
            <person name="Jaron S. K."/>
        </authorList>
    </citation>
    <scope>NUCLEOTIDE SEQUENCE</scope>
</reference>
<evidence type="ECO:0000256" key="2">
    <source>
        <dbReference type="SAM" id="Phobius"/>
    </source>
</evidence>
<name>A0A8J2NTX6_9HEXA</name>
<organism evidence="3 4">
    <name type="scientific">Allacma fusca</name>
    <dbReference type="NCBI Taxonomy" id="39272"/>
    <lineage>
        <taxon>Eukaryota</taxon>
        <taxon>Metazoa</taxon>
        <taxon>Ecdysozoa</taxon>
        <taxon>Arthropoda</taxon>
        <taxon>Hexapoda</taxon>
        <taxon>Collembola</taxon>
        <taxon>Symphypleona</taxon>
        <taxon>Sminthuridae</taxon>
        <taxon>Allacma</taxon>
    </lineage>
</organism>
<feature type="transmembrane region" description="Helical" evidence="2">
    <location>
        <begin position="1176"/>
        <end position="1195"/>
    </location>
</feature>
<comment type="caution">
    <text evidence="3">The sequence shown here is derived from an EMBL/GenBank/DDBJ whole genome shotgun (WGS) entry which is preliminary data.</text>
</comment>
<evidence type="ECO:0000313" key="3">
    <source>
        <dbReference type="EMBL" id="CAG7692203.1"/>
    </source>
</evidence>
<feature type="region of interest" description="Disordered" evidence="1">
    <location>
        <begin position="176"/>
        <end position="200"/>
    </location>
</feature>
<accession>A0A8J2NTX6</accession>
<evidence type="ECO:0000313" key="4">
    <source>
        <dbReference type="Proteomes" id="UP000708208"/>
    </source>
</evidence>
<feature type="transmembrane region" description="Helical" evidence="2">
    <location>
        <begin position="114"/>
        <end position="136"/>
    </location>
</feature>
<feature type="compositionally biased region" description="Polar residues" evidence="1">
    <location>
        <begin position="752"/>
        <end position="763"/>
    </location>
</feature>
<feature type="compositionally biased region" description="Low complexity" evidence="1">
    <location>
        <begin position="599"/>
        <end position="625"/>
    </location>
</feature>
<keyword evidence="2" id="KW-0472">Membrane</keyword>
<keyword evidence="2" id="KW-0812">Transmembrane</keyword>
<keyword evidence="2" id="KW-1133">Transmembrane helix</keyword>
<dbReference type="EMBL" id="CAJVCH010021914">
    <property type="protein sequence ID" value="CAG7692203.1"/>
    <property type="molecule type" value="Genomic_DNA"/>
</dbReference>
<gene>
    <name evidence="3" type="ORF">AFUS01_LOCUS3637</name>
</gene>
<feature type="region of interest" description="Disordered" evidence="1">
    <location>
        <begin position="1408"/>
        <end position="1430"/>
    </location>
</feature>